<protein>
    <submittedName>
        <fullName evidence="4">2-keto-4-pentenoate hydratase/2-oxohepta-3-ene-1,7-dioic acid hydratase (Catechol pathway)</fullName>
    </submittedName>
</protein>
<dbReference type="Proteomes" id="UP000198925">
    <property type="component" value="Unassembled WGS sequence"/>
</dbReference>
<dbReference type="InterPro" id="IPR011234">
    <property type="entry name" value="Fumarylacetoacetase-like_C"/>
</dbReference>
<keyword evidence="5" id="KW-1185">Reference proteome</keyword>
<dbReference type="Gene3D" id="3.90.850.10">
    <property type="entry name" value="Fumarylacetoacetase-like, C-terminal domain"/>
    <property type="match status" value="1"/>
</dbReference>
<dbReference type="Pfam" id="PF01557">
    <property type="entry name" value="FAA_hydrolase"/>
    <property type="match status" value="1"/>
</dbReference>
<accession>A0A1G6J3C7</accession>
<dbReference type="GO" id="GO:0016853">
    <property type="term" value="F:isomerase activity"/>
    <property type="evidence" value="ECO:0007669"/>
    <property type="project" value="UniProtKB-ARBA"/>
</dbReference>
<evidence type="ECO:0000259" key="3">
    <source>
        <dbReference type="Pfam" id="PF01557"/>
    </source>
</evidence>
<reference evidence="4 5" key="1">
    <citation type="submission" date="2016-10" db="EMBL/GenBank/DDBJ databases">
        <authorList>
            <person name="de Groot N.N."/>
        </authorList>
    </citation>
    <scope>NUCLEOTIDE SEQUENCE [LARGE SCALE GENOMIC DNA]</scope>
    <source>
        <strain evidence="4 5">CPCC 100156</strain>
    </source>
</reference>
<gene>
    <name evidence="4" type="ORF">SAMN04487779_100150</name>
</gene>
<dbReference type="InterPro" id="IPR036663">
    <property type="entry name" value="Fumarylacetoacetase_C_sf"/>
</dbReference>
<evidence type="ECO:0000313" key="5">
    <source>
        <dbReference type="Proteomes" id="UP000198925"/>
    </source>
</evidence>
<evidence type="ECO:0000313" key="4">
    <source>
        <dbReference type="EMBL" id="SDC13334.1"/>
    </source>
</evidence>
<dbReference type="AlphaFoldDB" id="A0A1G6J3C7"/>
<dbReference type="PANTHER" id="PTHR11820:SF7">
    <property type="entry name" value="ACYLPYRUVASE FAHD1, MITOCHONDRIAL"/>
    <property type="match status" value="1"/>
</dbReference>
<feature type="domain" description="Fumarylacetoacetase-like C-terminal" evidence="3">
    <location>
        <begin position="80"/>
        <end position="293"/>
    </location>
</feature>
<dbReference type="GO" id="GO:0018773">
    <property type="term" value="F:acetylpyruvate hydrolase activity"/>
    <property type="evidence" value="ECO:0007669"/>
    <property type="project" value="TreeGrafter"/>
</dbReference>
<dbReference type="FunFam" id="3.90.850.10:FF:000002">
    <property type="entry name" value="2-hydroxyhepta-2,4-diene-1,7-dioate isomerase"/>
    <property type="match status" value="1"/>
</dbReference>
<name>A0A1G6J3C7_9PROT</name>
<dbReference type="GO" id="GO:0019752">
    <property type="term" value="P:carboxylic acid metabolic process"/>
    <property type="evidence" value="ECO:0007669"/>
    <property type="project" value="UniProtKB-ARBA"/>
</dbReference>
<dbReference type="EMBL" id="FMZX01000001">
    <property type="protein sequence ID" value="SDC13334.1"/>
    <property type="molecule type" value="Genomic_DNA"/>
</dbReference>
<dbReference type="PANTHER" id="PTHR11820">
    <property type="entry name" value="ACYLPYRUVASE"/>
    <property type="match status" value="1"/>
</dbReference>
<proteinExistence type="inferred from homology"/>
<dbReference type="SUPFAM" id="SSF56529">
    <property type="entry name" value="FAH"/>
    <property type="match status" value="1"/>
</dbReference>
<dbReference type="RefSeq" id="WP_090659363.1">
    <property type="nucleotide sequence ID" value="NZ_FMZX01000001.1"/>
</dbReference>
<evidence type="ECO:0000256" key="2">
    <source>
        <dbReference type="ARBA" id="ARBA00022723"/>
    </source>
</evidence>
<keyword evidence="2" id="KW-0479">Metal-binding</keyword>
<sequence>MRLVTYKRRGWAGGKVGALRADGAVLDLSAADAQVSWDNMPALIAGGQGMLKRARAAAEAAPVVEDAILLAPIPRPLKNIFCVGKNYHEHAKEFAGSGFDATAKEVVPEAPVVFSKPPTAVSGPGDTIPAFLDPTGSTDYEGELAVVIGKAGRGIKAADWAQHVFGYTIVNDVTARTLQHKHRQWILGKGIDGFCPMGPAILTADEVPDPRALRLTTHVNGEKRQDAPVADLIFDIPTLIETISAGITLEPGDIIATGTPAGVGIGFQPPRFLKAGDVVRIEVTGIGVLENPVG</sequence>
<dbReference type="STRING" id="938405.SAMN02927895_00237"/>
<dbReference type="GO" id="GO:0046872">
    <property type="term" value="F:metal ion binding"/>
    <property type="evidence" value="ECO:0007669"/>
    <property type="project" value="UniProtKB-KW"/>
</dbReference>
<evidence type="ECO:0000256" key="1">
    <source>
        <dbReference type="ARBA" id="ARBA00010211"/>
    </source>
</evidence>
<comment type="similarity">
    <text evidence="1">Belongs to the FAH family.</text>
</comment>
<organism evidence="4 5">
    <name type="scientific">Belnapia rosea</name>
    <dbReference type="NCBI Taxonomy" id="938405"/>
    <lineage>
        <taxon>Bacteria</taxon>
        <taxon>Pseudomonadati</taxon>
        <taxon>Pseudomonadota</taxon>
        <taxon>Alphaproteobacteria</taxon>
        <taxon>Acetobacterales</taxon>
        <taxon>Roseomonadaceae</taxon>
        <taxon>Belnapia</taxon>
    </lineage>
</organism>